<dbReference type="Proteomes" id="UP001189429">
    <property type="component" value="Unassembled WGS sequence"/>
</dbReference>
<organism evidence="2 3">
    <name type="scientific">Prorocentrum cordatum</name>
    <dbReference type="NCBI Taxonomy" id="2364126"/>
    <lineage>
        <taxon>Eukaryota</taxon>
        <taxon>Sar</taxon>
        <taxon>Alveolata</taxon>
        <taxon>Dinophyceae</taxon>
        <taxon>Prorocentrales</taxon>
        <taxon>Prorocentraceae</taxon>
        <taxon>Prorocentrum</taxon>
    </lineage>
</organism>
<proteinExistence type="predicted"/>
<evidence type="ECO:0000256" key="1">
    <source>
        <dbReference type="SAM" id="Phobius"/>
    </source>
</evidence>
<keyword evidence="1" id="KW-0472">Membrane</keyword>
<evidence type="ECO:0008006" key="4">
    <source>
        <dbReference type="Google" id="ProtNLM"/>
    </source>
</evidence>
<keyword evidence="3" id="KW-1185">Reference proteome</keyword>
<dbReference type="EMBL" id="CAUYUJ010011300">
    <property type="protein sequence ID" value="CAK0831519.1"/>
    <property type="molecule type" value="Genomic_DNA"/>
</dbReference>
<keyword evidence="1" id="KW-1133">Transmembrane helix</keyword>
<reference evidence="2" key="1">
    <citation type="submission" date="2023-10" db="EMBL/GenBank/DDBJ databases">
        <authorList>
            <person name="Chen Y."/>
            <person name="Shah S."/>
            <person name="Dougan E. K."/>
            <person name="Thang M."/>
            <person name="Chan C."/>
        </authorList>
    </citation>
    <scope>NUCLEOTIDE SEQUENCE [LARGE SCALE GENOMIC DNA]</scope>
</reference>
<gene>
    <name evidence="2" type="ORF">PCOR1329_LOCUS29818</name>
</gene>
<accession>A0ABN9SIH9</accession>
<name>A0ABN9SIH9_9DINO</name>
<sequence length="325" mass="35358">PAPPPKGARLGGGPLPGRGVAAARVLSRRGAPPEARAARAGMPISRAYTPFVLNASSGAEEDEAEETCFRRHSRALKCAGCCCVALACAPFVIIAIWLVAGLIAGSPGDPQYKHPFEGMAPLRSISLAELDAEVPLIVGASPLPEQLRGIFWLTDQGKSSALISFGGPNADRVTDGGKNCSSGRLDSDKKLCIRVSGDRVWSLRSRLLAFVYAVNDIRYIFTFDSSVNPTYATIQNFCDFGGWLPGYNLFFFSKLFDMTLLHSHPEFTDSVVWRRGSVMAWGNSTYEAVQVVDENGKRIEKAWSAFMQYQMDLGGDEFIFRAYGE</sequence>
<protein>
    <recommendedName>
        <fullName evidence="4">Amine oxidase</fullName>
    </recommendedName>
</protein>
<evidence type="ECO:0000313" key="2">
    <source>
        <dbReference type="EMBL" id="CAK0831519.1"/>
    </source>
</evidence>
<keyword evidence="1" id="KW-0812">Transmembrane</keyword>
<comment type="caution">
    <text evidence="2">The sequence shown here is derived from an EMBL/GenBank/DDBJ whole genome shotgun (WGS) entry which is preliminary data.</text>
</comment>
<evidence type="ECO:0000313" key="3">
    <source>
        <dbReference type="Proteomes" id="UP001189429"/>
    </source>
</evidence>
<feature type="transmembrane region" description="Helical" evidence="1">
    <location>
        <begin position="79"/>
        <end position="104"/>
    </location>
</feature>
<feature type="non-terminal residue" evidence="2">
    <location>
        <position position="1"/>
    </location>
</feature>